<dbReference type="GeneID" id="26673043"/>
<proteinExistence type="predicted"/>
<dbReference type="KEGG" id="vg:26673043"/>
<protein>
    <submittedName>
        <fullName evidence="2">Putative phage protein</fullName>
    </submittedName>
</protein>
<dbReference type="RefSeq" id="YP_009042153.1">
    <property type="nucleotide sequence ID" value="NC_024329.1"/>
</dbReference>
<dbReference type="Proteomes" id="UP000242360">
    <property type="component" value="Segment"/>
</dbReference>
<accession>A0A060BH49</accession>
<name>A0A060BH49_9CAUD</name>
<dbReference type="EMBL" id="KJ183193">
    <property type="protein sequence ID" value="AIA83235.1"/>
    <property type="molecule type" value="Genomic_DNA"/>
</dbReference>
<evidence type="ECO:0000313" key="3">
    <source>
        <dbReference type="Proteomes" id="UP000026988"/>
    </source>
</evidence>
<organism evidence="2 3">
    <name type="scientific">Lauvirus lau218</name>
    <dbReference type="NCBI Taxonomy" id="1465639"/>
    <lineage>
        <taxon>Viruses</taxon>
        <taxon>Duplodnaviria</taxon>
        <taxon>Heunggongvirae</taxon>
        <taxon>Uroviricota</taxon>
        <taxon>Caudoviricetes</taxon>
        <taxon>Autographivirales</taxon>
        <taxon>Lauvirus</taxon>
    </lineage>
</organism>
<sequence>MTKTILKSNVVSFLENQKNNFTLNFFKKNGERRSIFANFNTPYLSIGSLANPHIIVNSIIDDGIRSVNVNTIDTFSIGNTAYRVI</sequence>
<reference evidence="3 4" key="1">
    <citation type="submission" date="2014-01" db="EMBL/GenBank/DDBJ databases">
        <title>Sulfur oxidation genes in diverse deep-sea viruses.</title>
        <authorList>
            <person name="Anantharaman K."/>
            <person name="Duhaime M.B."/>
            <person name="Breier J.A."/>
            <person name="Toner B.M."/>
            <person name="Dick G.J."/>
        </authorList>
    </citation>
    <scope>NUCLEOTIDE SEQUENCE [LARGE SCALE GENOMIC DNA]</scope>
    <source>
        <strain evidence="1 4">KiloMoana</strain>
        <strain evidence="2">TahiMoana</strain>
    </source>
</reference>
<evidence type="ECO:0000313" key="1">
    <source>
        <dbReference type="EMBL" id="AIA83185.1"/>
    </source>
</evidence>
<dbReference type="Proteomes" id="UP000026988">
    <property type="component" value="Genome"/>
</dbReference>
<dbReference type="EMBL" id="KJ183192">
    <property type="protein sequence ID" value="AIA83185.1"/>
    <property type="molecule type" value="Genomic_DNA"/>
</dbReference>
<evidence type="ECO:0000313" key="4">
    <source>
        <dbReference type="Proteomes" id="UP000242360"/>
    </source>
</evidence>
<evidence type="ECO:0000313" key="2">
    <source>
        <dbReference type="EMBL" id="AIA83235.1"/>
    </source>
</evidence>